<keyword evidence="4" id="KW-0804">Transcription</keyword>
<dbReference type="SUPFAM" id="SSF47095">
    <property type="entry name" value="HMG-box"/>
    <property type="match status" value="1"/>
</dbReference>
<feature type="domain" description="HMG box" evidence="8">
    <location>
        <begin position="27"/>
        <end position="95"/>
    </location>
</feature>
<dbReference type="PANTHER" id="PTHR13059">
    <property type="entry name" value="HMG-BOX TRANSCRIPTION FACTOR BBX"/>
    <property type="match status" value="1"/>
</dbReference>
<evidence type="ECO:0000256" key="5">
    <source>
        <dbReference type="ARBA" id="ARBA00023242"/>
    </source>
</evidence>
<evidence type="ECO:0000256" key="1">
    <source>
        <dbReference type="ARBA" id="ARBA00022553"/>
    </source>
</evidence>
<comment type="caution">
    <text evidence="9">The sequence shown here is derived from an EMBL/GenBank/DDBJ whole genome shotgun (WGS) entry which is preliminary data.</text>
</comment>
<feature type="compositionally biased region" description="Polar residues" evidence="7">
    <location>
        <begin position="673"/>
        <end position="687"/>
    </location>
</feature>
<feature type="compositionally biased region" description="Low complexity" evidence="7">
    <location>
        <begin position="574"/>
        <end position="599"/>
    </location>
</feature>
<dbReference type="InterPro" id="IPR036910">
    <property type="entry name" value="HMG_box_dom_sf"/>
</dbReference>
<evidence type="ECO:0000256" key="6">
    <source>
        <dbReference type="PROSITE-ProRule" id="PRU00267"/>
    </source>
</evidence>
<keyword evidence="3 6" id="KW-0238">DNA-binding</keyword>
<dbReference type="InterPro" id="IPR009071">
    <property type="entry name" value="HMG_box_dom"/>
</dbReference>
<feature type="region of interest" description="Disordered" evidence="7">
    <location>
        <begin position="642"/>
        <end position="710"/>
    </location>
</feature>
<dbReference type="Gene3D" id="1.10.30.10">
    <property type="entry name" value="High mobility group box domain"/>
    <property type="match status" value="1"/>
</dbReference>
<reference evidence="9 10" key="1">
    <citation type="journal article" date="2017" name="Gigascience">
        <title>Genome sequence of the small brown planthopper, Laodelphax striatellus.</title>
        <authorList>
            <person name="Zhu J."/>
            <person name="Jiang F."/>
            <person name="Wang X."/>
            <person name="Yang P."/>
            <person name="Bao Y."/>
            <person name="Zhao W."/>
            <person name="Wang W."/>
            <person name="Lu H."/>
            <person name="Wang Q."/>
            <person name="Cui N."/>
            <person name="Li J."/>
            <person name="Chen X."/>
            <person name="Luo L."/>
            <person name="Yu J."/>
            <person name="Kang L."/>
            <person name="Cui F."/>
        </authorList>
    </citation>
    <scope>NUCLEOTIDE SEQUENCE [LARGE SCALE GENOMIC DNA]</scope>
    <source>
        <strain evidence="9">Lst14</strain>
    </source>
</reference>
<accession>A0A482X266</accession>
<sequence>MSVFSKSSKYCLEYPMKLEMTDPSRFARRPPNAFLIFCKKNRPIARKHNPNVENRQITKILGDWWAHLDDAEKSVYKKLSNKNKDKFFQKNPDFKWYKLPAPPLHRLRTRPSNKKFKKEEIKNETITPGKLADENQLGGLTSLITPPKPPNKRYLELNYYKSGNGETSGTAPSMSYNKNMMSFDVPSVEVKEEPQDSKEGEVNEKNYVEINGIIEFKSDHPVRVNNRPSFIAYKENSLSLDSNIFKTSQQKIIDCVVDNSFKNDKKVLSSNYCSTKADCSYRHKIFDQYSGTNKILYNENFNEKPPFLNRMNGAANNSALLTHHNKAKMPKIVESYTNGNENDVTIYDVENDSNLNNATSYNAVNTKIVAYKTLNCTWRNGAQYERSMGSSQMDVDGFTLKDGAVEQFSRRQSERIRRRKGLIDYQNIQTKMEEDNDDDNAMKSSILYKEGIFNYLKPESENSSKLELEQTASDDTNLLESEIKYESNFQFKSEEKYNPTDYIDLEFEKEVQELPELKYEDYLIKKKEKQQQKINNQKKKRKATETLSNVFLDHSYTQVSKRTRGRKQANPQDSNNNISYNNSNNNNNNNNSNNNSNNNILIQNLNYDYQPNEKRAAYRKHYNRVRFSRAIDSNATIIKVETPTTSEEQSPEHANQRAPGSSLWDEPIIITVDPSQTKEQPQQQKITGSRKRKNQGIKTRIVKPQPGSECVGTSDIQAAMTLIDFASGAYINGANLPN</sequence>
<dbReference type="Pfam" id="PF00505">
    <property type="entry name" value="HMG_box"/>
    <property type="match status" value="1"/>
</dbReference>
<keyword evidence="1" id="KW-0597">Phosphoprotein</keyword>
<dbReference type="Proteomes" id="UP000291343">
    <property type="component" value="Unassembled WGS sequence"/>
</dbReference>
<dbReference type="InterPro" id="IPR052412">
    <property type="entry name" value="CC-Dev_Transcription_Reg"/>
</dbReference>
<name>A0A482X266_LAOST</name>
<dbReference type="EMBL" id="QKKF02019605">
    <property type="protein sequence ID" value="RZF39752.1"/>
    <property type="molecule type" value="Genomic_DNA"/>
</dbReference>
<gene>
    <name evidence="9" type="ORF">LSTR_LSTR003413</name>
</gene>
<dbReference type="InParanoid" id="A0A482X266"/>
<evidence type="ECO:0000313" key="10">
    <source>
        <dbReference type="Proteomes" id="UP000291343"/>
    </source>
</evidence>
<evidence type="ECO:0000313" key="9">
    <source>
        <dbReference type="EMBL" id="RZF39752.1"/>
    </source>
</evidence>
<dbReference type="GO" id="GO:0005634">
    <property type="term" value="C:nucleus"/>
    <property type="evidence" value="ECO:0007669"/>
    <property type="project" value="UniProtKB-UniRule"/>
</dbReference>
<evidence type="ECO:0000256" key="7">
    <source>
        <dbReference type="SAM" id="MobiDB-lite"/>
    </source>
</evidence>
<feature type="DNA-binding region" description="HMG box" evidence="6">
    <location>
        <begin position="27"/>
        <end position="95"/>
    </location>
</feature>
<evidence type="ECO:0000256" key="4">
    <source>
        <dbReference type="ARBA" id="ARBA00023163"/>
    </source>
</evidence>
<dbReference type="AlphaFoldDB" id="A0A482X266"/>
<dbReference type="GO" id="GO:0000977">
    <property type="term" value="F:RNA polymerase II transcription regulatory region sequence-specific DNA binding"/>
    <property type="evidence" value="ECO:0007669"/>
    <property type="project" value="TreeGrafter"/>
</dbReference>
<keyword evidence="2" id="KW-0805">Transcription regulation</keyword>
<organism evidence="9 10">
    <name type="scientific">Laodelphax striatellus</name>
    <name type="common">Small brown planthopper</name>
    <name type="synonym">Delphax striatella</name>
    <dbReference type="NCBI Taxonomy" id="195883"/>
    <lineage>
        <taxon>Eukaryota</taxon>
        <taxon>Metazoa</taxon>
        <taxon>Ecdysozoa</taxon>
        <taxon>Arthropoda</taxon>
        <taxon>Hexapoda</taxon>
        <taxon>Insecta</taxon>
        <taxon>Pterygota</taxon>
        <taxon>Neoptera</taxon>
        <taxon>Paraneoptera</taxon>
        <taxon>Hemiptera</taxon>
        <taxon>Auchenorrhyncha</taxon>
        <taxon>Fulgoroidea</taxon>
        <taxon>Delphacidae</taxon>
        <taxon>Criomorphinae</taxon>
        <taxon>Laodelphax</taxon>
    </lineage>
</organism>
<evidence type="ECO:0000256" key="3">
    <source>
        <dbReference type="ARBA" id="ARBA00023125"/>
    </source>
</evidence>
<protein>
    <recommendedName>
        <fullName evidence="8">HMG box domain-containing protein</fullName>
    </recommendedName>
</protein>
<dbReference type="GO" id="GO:0000981">
    <property type="term" value="F:DNA-binding transcription factor activity, RNA polymerase II-specific"/>
    <property type="evidence" value="ECO:0007669"/>
    <property type="project" value="TreeGrafter"/>
</dbReference>
<proteinExistence type="predicted"/>
<keyword evidence="5 6" id="KW-0539">Nucleus</keyword>
<dbReference type="STRING" id="195883.A0A482X266"/>
<dbReference type="SMR" id="A0A482X266"/>
<feature type="region of interest" description="Disordered" evidence="7">
    <location>
        <begin position="554"/>
        <end position="599"/>
    </location>
</feature>
<dbReference type="OrthoDB" id="6629861at2759"/>
<dbReference type="SMART" id="SM00398">
    <property type="entry name" value="HMG"/>
    <property type="match status" value="1"/>
</dbReference>
<evidence type="ECO:0000256" key="2">
    <source>
        <dbReference type="ARBA" id="ARBA00023015"/>
    </source>
</evidence>
<keyword evidence="10" id="KW-1185">Reference proteome</keyword>
<dbReference type="PANTHER" id="PTHR13059:SF10">
    <property type="entry name" value="HMG BOX TRANSCRIPTION FACTOR BBX"/>
    <property type="match status" value="1"/>
</dbReference>
<evidence type="ECO:0000259" key="8">
    <source>
        <dbReference type="PROSITE" id="PS50118"/>
    </source>
</evidence>
<dbReference type="PROSITE" id="PS50118">
    <property type="entry name" value="HMG_BOX_2"/>
    <property type="match status" value="1"/>
</dbReference>